<proteinExistence type="predicted"/>
<protein>
    <submittedName>
        <fullName evidence="3">U3 small nucleolar ribonucleoprotein IMP4</fullName>
    </submittedName>
</protein>
<reference evidence="3" key="1">
    <citation type="submission" date="2021-07" db="EMBL/GenBank/DDBJ databases">
        <authorList>
            <person name="Catto M.A."/>
            <person name="Jacobson A."/>
            <person name="Kennedy G."/>
            <person name="Labadie P."/>
            <person name="Hunt B.G."/>
            <person name="Srinivasan R."/>
        </authorList>
    </citation>
    <scope>NUCLEOTIDE SEQUENCE</scope>
    <source>
        <strain evidence="3">PL_HMW_Pooled</strain>
        <tissue evidence="3">Head</tissue>
    </source>
</reference>
<keyword evidence="4" id="KW-1185">Reference proteome</keyword>
<dbReference type="Pfam" id="PF04427">
    <property type="entry name" value="Brix"/>
    <property type="match status" value="1"/>
</dbReference>
<feature type="compositionally biased region" description="Low complexity" evidence="1">
    <location>
        <begin position="332"/>
        <end position="347"/>
    </location>
</feature>
<dbReference type="InterPro" id="IPR007109">
    <property type="entry name" value="Brix"/>
</dbReference>
<reference evidence="3" key="2">
    <citation type="journal article" date="2023" name="BMC Genomics">
        <title>Pest status, molecular evolution, and epigenetic factors derived from the genome assembly of Frankliniella fusca, a thysanopteran phytovirus vector.</title>
        <authorList>
            <person name="Catto M.A."/>
            <person name="Labadie P.E."/>
            <person name="Jacobson A.L."/>
            <person name="Kennedy G.G."/>
            <person name="Srinivasan R."/>
            <person name="Hunt B.G."/>
        </authorList>
    </citation>
    <scope>NUCLEOTIDE SEQUENCE</scope>
    <source>
        <strain evidence="3">PL_HMW_Pooled</strain>
    </source>
</reference>
<dbReference type="GO" id="GO:0005654">
    <property type="term" value="C:nucleoplasm"/>
    <property type="evidence" value="ECO:0007669"/>
    <property type="project" value="UniProtKB-ARBA"/>
</dbReference>
<accession>A0AAE1H173</accession>
<dbReference type="GO" id="GO:0042134">
    <property type="term" value="F:rRNA primary transcript binding"/>
    <property type="evidence" value="ECO:0007669"/>
    <property type="project" value="InterPro"/>
</dbReference>
<comment type="caution">
    <text evidence="3">The sequence shown here is derived from an EMBL/GenBank/DDBJ whole genome shotgun (WGS) entry which is preliminary data.</text>
</comment>
<dbReference type="PANTHER" id="PTHR22734:SF2">
    <property type="entry name" value="U3 SMALL NUCLEOLAR RIBONUCLEOPROTEIN PROTEIN IMP4"/>
    <property type="match status" value="1"/>
</dbReference>
<evidence type="ECO:0000256" key="1">
    <source>
        <dbReference type="SAM" id="MobiDB-lite"/>
    </source>
</evidence>
<dbReference type="AlphaFoldDB" id="A0AAE1H173"/>
<dbReference type="GO" id="GO:0030515">
    <property type="term" value="F:snoRNA binding"/>
    <property type="evidence" value="ECO:0007669"/>
    <property type="project" value="TreeGrafter"/>
</dbReference>
<dbReference type="SMART" id="SM00879">
    <property type="entry name" value="Brix"/>
    <property type="match status" value="1"/>
</dbReference>
<evidence type="ECO:0000313" key="4">
    <source>
        <dbReference type="Proteomes" id="UP001219518"/>
    </source>
</evidence>
<dbReference type="Gene3D" id="3.40.50.10480">
    <property type="entry name" value="Probable brix-domain ribosomal biogenesis protein"/>
    <property type="match status" value="1"/>
</dbReference>
<organism evidence="3 4">
    <name type="scientific">Frankliniella fusca</name>
    <dbReference type="NCBI Taxonomy" id="407009"/>
    <lineage>
        <taxon>Eukaryota</taxon>
        <taxon>Metazoa</taxon>
        <taxon>Ecdysozoa</taxon>
        <taxon>Arthropoda</taxon>
        <taxon>Hexapoda</taxon>
        <taxon>Insecta</taxon>
        <taxon>Pterygota</taxon>
        <taxon>Neoptera</taxon>
        <taxon>Paraneoptera</taxon>
        <taxon>Thysanoptera</taxon>
        <taxon>Terebrantia</taxon>
        <taxon>Thripoidea</taxon>
        <taxon>Thripidae</taxon>
        <taxon>Frankliniella</taxon>
    </lineage>
</organism>
<feature type="domain" description="Brix" evidence="2">
    <location>
        <begin position="94"/>
        <end position="275"/>
    </location>
</feature>
<feature type="compositionally biased region" description="Gly residues" evidence="1">
    <location>
        <begin position="502"/>
        <end position="511"/>
    </location>
</feature>
<evidence type="ECO:0000313" key="3">
    <source>
        <dbReference type="EMBL" id="KAK3911730.1"/>
    </source>
</evidence>
<feature type="compositionally biased region" description="Acidic residues" evidence="1">
    <location>
        <begin position="410"/>
        <end position="431"/>
    </location>
</feature>
<sequence length="670" mass="74777">MLRRQARLRREYLYRKSIEDRKRSIQNKKDRLKKSLEDGTQIHTDLQKNALHLQKKLEWEDEGPQKAVDIGTEMGGASGTHEDDEYRWAGVEDPKIMITTSRDPSSRLKMFVKELRLIFPNAQRMNRGNYEMKQLIHACRANDVTDFIVVHEHRGVPDALTVCHLPYGPTAYFTLTDVVMRHDIPDIGTMSEQYPHLIFHNFKSQLGLRVMSVLKHLYPVPKEDSKRVITYANHDDYISFRHHMYRKVDGKYVELSEIGPRFQLRLYEIKLGTLDNEAAADTEWALRPYMNTSDLEVTGVSRSGRVRKKSSKLMDFESPDEIDYRVKRTSKSDSVSPAPSRSSGPAKKTPKSQTPVHTFSRPMPPPPPQQIHQAEPDLSDDDDARFGVKVEQGSSESESDSEMFPAPDGVECDFSSEDSMGSEDDLDEDPLLDDRHQPSHQGFQRIDAVEAPPAQSTYMMEKSSKKKLIIRDGKIVGRMKAQRKDKGAWKRRADRLANKGAGAKGAGGAGAGTMEHPNMKRTKPPPPAKSKFINKGSARETPTKQQNARGSSNSASMSALSISPPDRGGKGLVSEPVIGPGMYKVVGTQPVDVAAHLKLLGESLSIIGERLKEHEGQIAVSGSLSVLLDSLLCVLGPLLCLTSQVPETNVCSQDMLSKLLDNTAYIMPGL</sequence>
<dbReference type="Proteomes" id="UP001219518">
    <property type="component" value="Unassembled WGS sequence"/>
</dbReference>
<dbReference type="FunFam" id="3.40.50.10480:FF:000001">
    <property type="entry name" value="IMP4, U3 small nucleolar ribonucleoprotein"/>
    <property type="match status" value="1"/>
</dbReference>
<dbReference type="SUPFAM" id="SSF52954">
    <property type="entry name" value="Class II aaRS ABD-related"/>
    <property type="match status" value="1"/>
</dbReference>
<dbReference type="GO" id="GO:0034457">
    <property type="term" value="C:Mpp10 complex"/>
    <property type="evidence" value="ECO:0007669"/>
    <property type="project" value="UniProtKB-ARBA"/>
</dbReference>
<dbReference type="InterPro" id="IPR044281">
    <property type="entry name" value="IMP4/RPF1"/>
</dbReference>
<keyword evidence="3" id="KW-0687">Ribonucleoprotein</keyword>
<dbReference type="GO" id="GO:0032040">
    <property type="term" value="C:small-subunit processome"/>
    <property type="evidence" value="ECO:0007669"/>
    <property type="project" value="TreeGrafter"/>
</dbReference>
<evidence type="ECO:0000259" key="2">
    <source>
        <dbReference type="PROSITE" id="PS50833"/>
    </source>
</evidence>
<dbReference type="PANTHER" id="PTHR22734">
    <property type="entry name" value="U3 SMALL NUCLEOLAR RIBONUCLEOPROTEIN PROTEIN IMP4"/>
    <property type="match status" value="1"/>
</dbReference>
<feature type="compositionally biased region" description="Low complexity" evidence="1">
    <location>
        <begin position="548"/>
        <end position="563"/>
    </location>
</feature>
<dbReference type="EMBL" id="JAHWGI010000284">
    <property type="protein sequence ID" value="KAK3911730.1"/>
    <property type="molecule type" value="Genomic_DNA"/>
</dbReference>
<dbReference type="GO" id="GO:0042274">
    <property type="term" value="P:ribosomal small subunit biogenesis"/>
    <property type="evidence" value="ECO:0007669"/>
    <property type="project" value="UniProtKB-ARBA"/>
</dbReference>
<feature type="region of interest" description="Disordered" evidence="1">
    <location>
        <begin position="324"/>
        <end position="569"/>
    </location>
</feature>
<name>A0AAE1H173_9NEOP</name>
<dbReference type="GO" id="GO:0006364">
    <property type="term" value="P:rRNA processing"/>
    <property type="evidence" value="ECO:0007669"/>
    <property type="project" value="InterPro"/>
</dbReference>
<dbReference type="PROSITE" id="PS50833">
    <property type="entry name" value="BRIX"/>
    <property type="match status" value="1"/>
</dbReference>
<gene>
    <name evidence="3" type="ORF">KUF71_021391</name>
</gene>
<feature type="region of interest" description="Disordered" evidence="1">
    <location>
        <begin position="62"/>
        <end position="82"/>
    </location>
</feature>